<evidence type="ECO:0000256" key="19">
    <source>
        <dbReference type="SAM" id="Phobius"/>
    </source>
</evidence>
<comment type="subcellular location">
    <subcellularLocation>
        <location evidence="2 16">Cell inner membrane</location>
        <topology evidence="2 16">Multi-pass membrane protein</topology>
    </subcellularLocation>
</comment>
<keyword evidence="21" id="KW-1185">Reference proteome</keyword>
<dbReference type="InterPro" id="IPR034804">
    <property type="entry name" value="SQR/QFR_C/D"/>
</dbReference>
<dbReference type="STRING" id="1122198.SAMN02745729_102171"/>
<dbReference type="AlphaFoldDB" id="A0A1H3ZUD5"/>
<keyword evidence="7 16" id="KW-0997">Cell inner membrane</keyword>
<feature type="transmembrane region" description="Helical" evidence="19">
    <location>
        <begin position="21"/>
        <end position="39"/>
    </location>
</feature>
<comment type="pathway">
    <text evidence="3 16">Carbohydrate metabolism; tricarboxylic acid cycle.</text>
</comment>
<dbReference type="GO" id="GO:0020037">
    <property type="term" value="F:heme binding"/>
    <property type="evidence" value="ECO:0007669"/>
    <property type="project" value="InterPro"/>
</dbReference>
<evidence type="ECO:0000256" key="15">
    <source>
        <dbReference type="ARBA" id="ARBA00023136"/>
    </source>
</evidence>
<sequence>MVTSITSFGRSGLYDWMMQRVTAIVLLAYTIFMIGYLLMNPELDYNQWKELFSGTVMRIFTLLAVLSMVAHAWIGMWSVSTDYIKATGARFVFQSACGLLAFIYVVWGIQILWGI</sequence>
<evidence type="ECO:0000256" key="6">
    <source>
        <dbReference type="ARBA" id="ARBA00022475"/>
    </source>
</evidence>
<evidence type="ECO:0000256" key="11">
    <source>
        <dbReference type="ARBA" id="ARBA00022723"/>
    </source>
</evidence>
<evidence type="ECO:0000313" key="20">
    <source>
        <dbReference type="EMBL" id="SEA27298.1"/>
    </source>
</evidence>
<proteinExistence type="predicted"/>
<keyword evidence="8 16" id="KW-0816">Tricarboxylic acid cycle</keyword>
<evidence type="ECO:0000256" key="2">
    <source>
        <dbReference type="ARBA" id="ARBA00004429"/>
    </source>
</evidence>
<evidence type="ECO:0000256" key="10">
    <source>
        <dbReference type="ARBA" id="ARBA00022692"/>
    </source>
</evidence>
<dbReference type="Gene3D" id="1.20.1300.10">
    <property type="entry name" value="Fumarate reductase/succinate dehydrogenase, transmembrane subunit"/>
    <property type="match status" value="1"/>
</dbReference>
<dbReference type="InterPro" id="IPR000701">
    <property type="entry name" value="SuccDH_FuR_B_TM-su"/>
</dbReference>
<keyword evidence="14 18" id="KW-0408">Iron</keyword>
<keyword evidence="13 19" id="KW-1133">Transmembrane helix</keyword>
<evidence type="ECO:0000256" key="3">
    <source>
        <dbReference type="ARBA" id="ARBA00005163"/>
    </source>
</evidence>
<keyword evidence="6 16" id="KW-1003">Cell membrane</keyword>
<gene>
    <name evidence="20" type="ORF">SAMN02745729_102171</name>
</gene>
<feature type="binding site" description="axial binding residue" evidence="18">
    <location>
        <position position="71"/>
    </location>
    <ligand>
        <name>heme</name>
        <dbReference type="ChEBI" id="CHEBI:30413"/>
        <note>ligand shared with second transmembrane subunit</note>
    </ligand>
    <ligandPart>
        <name>Fe</name>
        <dbReference type="ChEBI" id="CHEBI:18248"/>
    </ligandPart>
</feature>
<dbReference type="PANTHER" id="PTHR38689:SF1">
    <property type="entry name" value="SUCCINATE DEHYDROGENASE HYDROPHOBIC MEMBRANE ANCHOR SUBUNIT"/>
    <property type="match status" value="1"/>
</dbReference>
<evidence type="ECO:0000256" key="12">
    <source>
        <dbReference type="ARBA" id="ARBA00022982"/>
    </source>
</evidence>
<keyword evidence="9 18" id="KW-0349">Heme</keyword>
<comment type="cofactor">
    <cofactor evidence="18">
        <name>heme</name>
        <dbReference type="ChEBI" id="CHEBI:30413"/>
    </cofactor>
    <text evidence="18">The heme is bound between the two transmembrane subunits.</text>
</comment>
<dbReference type="EMBL" id="FNRJ01000002">
    <property type="protein sequence ID" value="SEA27298.1"/>
    <property type="molecule type" value="Genomic_DNA"/>
</dbReference>
<feature type="transmembrane region" description="Helical" evidence="19">
    <location>
        <begin position="91"/>
        <end position="113"/>
    </location>
</feature>
<keyword evidence="10 19" id="KW-0812">Transmembrane</keyword>
<keyword evidence="15 16" id="KW-0472">Membrane</keyword>
<evidence type="ECO:0000256" key="7">
    <source>
        <dbReference type="ARBA" id="ARBA00022519"/>
    </source>
</evidence>
<name>A0A1H3ZUD5_9GAMM</name>
<protein>
    <recommendedName>
        <fullName evidence="4 16">Succinate dehydrogenase hydrophobic membrane anchor subunit</fullName>
    </recommendedName>
</protein>
<evidence type="ECO:0000256" key="14">
    <source>
        <dbReference type="ARBA" id="ARBA00023004"/>
    </source>
</evidence>
<dbReference type="SUPFAM" id="SSF81343">
    <property type="entry name" value="Fumarate reductase respiratory complex transmembrane subunits"/>
    <property type="match status" value="1"/>
</dbReference>
<dbReference type="UniPathway" id="UPA00223"/>
<dbReference type="InterPro" id="IPR014312">
    <property type="entry name" value="Succ_DH_anchor"/>
</dbReference>
<evidence type="ECO:0000256" key="9">
    <source>
        <dbReference type="ARBA" id="ARBA00022617"/>
    </source>
</evidence>
<evidence type="ECO:0000256" key="17">
    <source>
        <dbReference type="PIRSR" id="PIRSR000169-1"/>
    </source>
</evidence>
<evidence type="ECO:0000256" key="5">
    <source>
        <dbReference type="ARBA" id="ARBA00022448"/>
    </source>
</evidence>
<dbReference type="GO" id="GO:0005886">
    <property type="term" value="C:plasma membrane"/>
    <property type="evidence" value="ECO:0007669"/>
    <property type="project" value="UniProtKB-SubCell"/>
</dbReference>
<dbReference type="Proteomes" id="UP000242469">
    <property type="component" value="Unassembled WGS sequence"/>
</dbReference>
<keyword evidence="12 16" id="KW-0249">Electron transport</keyword>
<evidence type="ECO:0000256" key="1">
    <source>
        <dbReference type="ARBA" id="ARBA00004050"/>
    </source>
</evidence>
<dbReference type="PANTHER" id="PTHR38689">
    <property type="entry name" value="SUCCINATE DEHYDROGENASE HYDROPHOBIC MEMBRANE ANCHOR SUBUNIT"/>
    <property type="match status" value="1"/>
</dbReference>
<organism evidence="20 21">
    <name type="scientific">Marinobacterium iners DSM 11526</name>
    <dbReference type="NCBI Taxonomy" id="1122198"/>
    <lineage>
        <taxon>Bacteria</taxon>
        <taxon>Pseudomonadati</taxon>
        <taxon>Pseudomonadota</taxon>
        <taxon>Gammaproteobacteria</taxon>
        <taxon>Oceanospirillales</taxon>
        <taxon>Oceanospirillaceae</taxon>
        <taxon>Marinobacterium</taxon>
    </lineage>
</organism>
<dbReference type="GO" id="GO:0006099">
    <property type="term" value="P:tricarboxylic acid cycle"/>
    <property type="evidence" value="ECO:0007669"/>
    <property type="project" value="UniProtKB-UniRule"/>
</dbReference>
<dbReference type="RefSeq" id="WP_091823381.1">
    <property type="nucleotide sequence ID" value="NZ_FNRJ01000002.1"/>
</dbReference>
<dbReference type="NCBIfam" id="TIGR02968">
    <property type="entry name" value="succ_dehyd_anc"/>
    <property type="match status" value="1"/>
</dbReference>
<dbReference type="Pfam" id="PF01127">
    <property type="entry name" value="Sdh_cyt"/>
    <property type="match status" value="1"/>
</dbReference>
<comment type="function">
    <text evidence="1 16">Membrane-anchoring subunit of succinate dehydrogenase (SDH).</text>
</comment>
<evidence type="ECO:0000256" key="8">
    <source>
        <dbReference type="ARBA" id="ARBA00022532"/>
    </source>
</evidence>
<dbReference type="GO" id="GO:0017004">
    <property type="term" value="P:cytochrome complex assembly"/>
    <property type="evidence" value="ECO:0007669"/>
    <property type="project" value="TreeGrafter"/>
</dbReference>
<evidence type="ECO:0000256" key="13">
    <source>
        <dbReference type="ARBA" id="ARBA00022989"/>
    </source>
</evidence>
<keyword evidence="5 16" id="KW-0813">Transport</keyword>
<keyword evidence="11 18" id="KW-0479">Metal-binding</keyword>
<dbReference type="GO" id="GO:0009055">
    <property type="term" value="F:electron transfer activity"/>
    <property type="evidence" value="ECO:0007669"/>
    <property type="project" value="TreeGrafter"/>
</dbReference>
<feature type="transmembrane region" description="Helical" evidence="19">
    <location>
        <begin position="59"/>
        <end position="79"/>
    </location>
</feature>
<evidence type="ECO:0000313" key="21">
    <source>
        <dbReference type="Proteomes" id="UP000242469"/>
    </source>
</evidence>
<accession>A0A1H3ZUD5</accession>
<dbReference type="GO" id="GO:0046872">
    <property type="term" value="F:metal ion binding"/>
    <property type="evidence" value="ECO:0007669"/>
    <property type="project" value="UniProtKB-KW"/>
</dbReference>
<dbReference type="PIRSF" id="PIRSF000169">
    <property type="entry name" value="SDH_D"/>
    <property type="match status" value="1"/>
</dbReference>
<reference evidence="21" key="1">
    <citation type="submission" date="2016-10" db="EMBL/GenBank/DDBJ databases">
        <authorList>
            <person name="Varghese N."/>
            <person name="Submissions S."/>
        </authorList>
    </citation>
    <scope>NUCLEOTIDE SEQUENCE [LARGE SCALE GENOMIC DNA]</scope>
    <source>
        <strain evidence="21">DSM 11526</strain>
    </source>
</reference>
<dbReference type="OrthoDB" id="5612767at2"/>
<evidence type="ECO:0000256" key="16">
    <source>
        <dbReference type="PIRNR" id="PIRNR000169"/>
    </source>
</evidence>
<feature type="binding site" evidence="17">
    <location>
        <position position="83"/>
    </location>
    <ligand>
        <name>a ubiquinone</name>
        <dbReference type="ChEBI" id="CHEBI:16389"/>
    </ligand>
</feature>
<dbReference type="CDD" id="cd03494">
    <property type="entry name" value="SQR_TypeC_SdhD"/>
    <property type="match status" value="1"/>
</dbReference>
<evidence type="ECO:0000256" key="18">
    <source>
        <dbReference type="PIRSR" id="PIRSR000169-2"/>
    </source>
</evidence>
<evidence type="ECO:0000256" key="4">
    <source>
        <dbReference type="ARBA" id="ARBA00019425"/>
    </source>
</evidence>